<dbReference type="CDD" id="cd00590">
    <property type="entry name" value="RRM_SF"/>
    <property type="match status" value="2"/>
</dbReference>
<dbReference type="SMART" id="SM00360">
    <property type="entry name" value="RRM"/>
    <property type="match status" value="2"/>
</dbReference>
<evidence type="ECO:0000256" key="2">
    <source>
        <dbReference type="ARBA" id="ARBA00022664"/>
    </source>
</evidence>
<keyword evidence="2" id="KW-0507">mRNA processing</keyword>
<dbReference type="InterPro" id="IPR000504">
    <property type="entry name" value="RRM_dom"/>
</dbReference>
<dbReference type="GO" id="GO:0003729">
    <property type="term" value="F:mRNA binding"/>
    <property type="evidence" value="ECO:0007669"/>
    <property type="project" value="TreeGrafter"/>
</dbReference>
<accession>A0A812PE55</accession>
<dbReference type="InterPro" id="IPR012677">
    <property type="entry name" value="Nucleotide-bd_a/b_plait_sf"/>
</dbReference>
<dbReference type="PROSITE" id="PS50102">
    <property type="entry name" value="RRM"/>
    <property type="match status" value="2"/>
</dbReference>
<feature type="compositionally biased region" description="Gly residues" evidence="7">
    <location>
        <begin position="549"/>
        <end position="561"/>
    </location>
</feature>
<dbReference type="GO" id="GO:0005737">
    <property type="term" value="C:cytoplasm"/>
    <property type="evidence" value="ECO:0007669"/>
    <property type="project" value="TreeGrafter"/>
</dbReference>
<dbReference type="AlphaFoldDB" id="A0A812PE55"/>
<reference evidence="9" key="1">
    <citation type="submission" date="2021-02" db="EMBL/GenBank/DDBJ databases">
        <authorList>
            <person name="Dougan E. K."/>
            <person name="Rhodes N."/>
            <person name="Thang M."/>
            <person name="Chan C."/>
        </authorList>
    </citation>
    <scope>NUCLEOTIDE SEQUENCE</scope>
</reference>
<evidence type="ECO:0000256" key="3">
    <source>
        <dbReference type="ARBA" id="ARBA00022737"/>
    </source>
</evidence>
<dbReference type="GO" id="GO:0006397">
    <property type="term" value="P:mRNA processing"/>
    <property type="evidence" value="ECO:0007669"/>
    <property type="project" value="UniProtKB-KW"/>
</dbReference>
<dbReference type="PANTHER" id="PTHR23003:SF62">
    <property type="entry name" value="SERINE_ARGININE (SR)-TYPE SHUTTLING MRNA BINDING PROTEIN NPL3"/>
    <property type="match status" value="1"/>
</dbReference>
<protein>
    <submittedName>
        <fullName evidence="9">Rbm7 protein</fullName>
    </submittedName>
</protein>
<dbReference type="EMBL" id="CAJNIZ010013370">
    <property type="protein sequence ID" value="CAE7347865.1"/>
    <property type="molecule type" value="Genomic_DNA"/>
</dbReference>
<feature type="compositionally biased region" description="Low complexity" evidence="7">
    <location>
        <begin position="295"/>
        <end position="312"/>
    </location>
</feature>
<dbReference type="PANTHER" id="PTHR23003">
    <property type="entry name" value="RNA RECOGNITION MOTIF RRM DOMAIN CONTAINING PROTEIN"/>
    <property type="match status" value="1"/>
</dbReference>
<feature type="region of interest" description="Disordered" evidence="7">
    <location>
        <begin position="279"/>
        <end position="320"/>
    </location>
</feature>
<keyword evidence="4 6" id="KW-0694">RNA-binding</keyword>
<feature type="compositionally biased region" description="Basic and acidic residues" evidence="7">
    <location>
        <begin position="653"/>
        <end position="667"/>
    </location>
</feature>
<feature type="region of interest" description="Disordered" evidence="7">
    <location>
        <begin position="495"/>
        <end position="578"/>
    </location>
</feature>
<dbReference type="Proteomes" id="UP000649617">
    <property type="component" value="Unassembled WGS sequence"/>
</dbReference>
<feature type="compositionally biased region" description="Gly residues" evidence="7">
    <location>
        <begin position="682"/>
        <end position="694"/>
    </location>
</feature>
<feature type="domain" description="RRM" evidence="8">
    <location>
        <begin position="416"/>
        <end position="491"/>
    </location>
</feature>
<evidence type="ECO:0000256" key="1">
    <source>
        <dbReference type="ARBA" id="ARBA00004123"/>
    </source>
</evidence>
<evidence type="ECO:0000259" key="8">
    <source>
        <dbReference type="PROSITE" id="PS50102"/>
    </source>
</evidence>
<sequence>MRSFQPGLPGGDSFDADGMQACQVPQALNLQASPGLPMTILGGQASFMSSPGGYTSGLGLQLPNPQPQVPQFGSFAQALPLQPSPNMPSQNMQPQRPEAPERGNSQCGAGGVAMPNLGVMTPVWNPDGSQPVSGLGIMSGVSSQNQADNLRLSGLPVSQMAEGQISQGFTNSSQMQQMAILGGMPAQSQPGQLLGAFCAQLLGNTLPAPMGEGPRGNPPSGPSSFHKLPEFQDPVRQPWMPDLGRESLEPPREESQPQPNQLLQLQQQQLILQQLAQPPAQSGCFGMGDQPQPQPMQMQLQPQSQQLQMRPLSGPNTYQTNLQNDFAQELSGQLPLEREEKRLGGGPGMLNFPSLCGGGRSPELGIFQQSPEDHPTANSVTNGLFMDDLQNTFDAGFPRRPEAGKGLRPDQLNGGFDIRVGFIGQAVNPGQVREIFRRKGLEIASIDMQRLSNRGAALVALADPGKARRAVEDMNGLNIEGRVMTVEFADERAMASKGEPRVGFQPGGPPKGGGKSVPGKGSKESWDKGAAFVGTGPSSSSKGAEKGGDQGGGKKGPGGKGKATNKGETGFTTSGVGKMRYGNSPNKLFIGNLSTEVSSDDLIEALKPAGEVLGIRLRQGKYSSIAFAEFKHPGCVDLAVRTLQGLAIKGRPARMEHQSSKNERMGDGDEPGEAPPGPSPGPGGLGGPGAGKGGKGGKGKGRGGGDRSGDRSGPAPRGILQPGPSLV</sequence>
<comment type="subcellular location">
    <subcellularLocation>
        <location evidence="1">Nucleus</location>
    </subcellularLocation>
</comment>
<evidence type="ECO:0000313" key="9">
    <source>
        <dbReference type="EMBL" id="CAE7347865.1"/>
    </source>
</evidence>
<comment type="caution">
    <text evidence="9">The sequence shown here is derived from an EMBL/GenBank/DDBJ whole genome shotgun (WGS) entry which is preliminary data.</text>
</comment>
<dbReference type="GO" id="GO:0005634">
    <property type="term" value="C:nucleus"/>
    <property type="evidence" value="ECO:0007669"/>
    <property type="project" value="UniProtKB-SubCell"/>
</dbReference>
<evidence type="ECO:0000313" key="10">
    <source>
        <dbReference type="Proteomes" id="UP000649617"/>
    </source>
</evidence>
<evidence type="ECO:0000256" key="5">
    <source>
        <dbReference type="ARBA" id="ARBA00023242"/>
    </source>
</evidence>
<evidence type="ECO:0000256" key="7">
    <source>
        <dbReference type="SAM" id="MobiDB-lite"/>
    </source>
</evidence>
<evidence type="ECO:0000256" key="4">
    <source>
        <dbReference type="ARBA" id="ARBA00022884"/>
    </source>
</evidence>
<feature type="domain" description="RRM" evidence="8">
    <location>
        <begin position="586"/>
        <end position="660"/>
    </location>
</feature>
<keyword evidence="5" id="KW-0539">Nucleus</keyword>
<feature type="region of interest" description="Disordered" evidence="7">
    <location>
        <begin position="82"/>
        <end position="106"/>
    </location>
</feature>
<dbReference type="InterPro" id="IPR050374">
    <property type="entry name" value="RRT5_SRSF_SR"/>
</dbReference>
<dbReference type="Pfam" id="PF00076">
    <property type="entry name" value="RRM_1"/>
    <property type="match status" value="2"/>
</dbReference>
<feature type="compositionally biased region" description="Basic and acidic residues" evidence="7">
    <location>
        <begin position="243"/>
        <end position="255"/>
    </location>
</feature>
<feature type="region of interest" description="Disordered" evidence="7">
    <location>
        <begin position="208"/>
        <end position="260"/>
    </location>
</feature>
<gene>
    <name evidence="9" type="primary">Rbm7</name>
    <name evidence="9" type="ORF">SPIL2461_LOCUS8257</name>
</gene>
<dbReference type="SUPFAM" id="SSF54928">
    <property type="entry name" value="RNA-binding domain, RBD"/>
    <property type="match status" value="2"/>
</dbReference>
<keyword evidence="3" id="KW-0677">Repeat</keyword>
<name>A0A812PE55_SYMPI</name>
<feature type="region of interest" description="Disordered" evidence="7">
    <location>
        <begin position="650"/>
        <end position="727"/>
    </location>
</feature>
<dbReference type="InterPro" id="IPR035979">
    <property type="entry name" value="RBD_domain_sf"/>
</dbReference>
<organism evidence="9 10">
    <name type="scientific">Symbiodinium pilosum</name>
    <name type="common">Dinoflagellate</name>
    <dbReference type="NCBI Taxonomy" id="2952"/>
    <lineage>
        <taxon>Eukaryota</taxon>
        <taxon>Sar</taxon>
        <taxon>Alveolata</taxon>
        <taxon>Dinophyceae</taxon>
        <taxon>Suessiales</taxon>
        <taxon>Symbiodiniaceae</taxon>
        <taxon>Symbiodinium</taxon>
    </lineage>
</organism>
<dbReference type="Gene3D" id="3.30.70.330">
    <property type="match status" value="2"/>
</dbReference>
<dbReference type="OrthoDB" id="3800936at2759"/>
<proteinExistence type="predicted"/>
<keyword evidence="10" id="KW-1185">Reference proteome</keyword>
<evidence type="ECO:0000256" key="6">
    <source>
        <dbReference type="PROSITE-ProRule" id="PRU00176"/>
    </source>
</evidence>